<dbReference type="EMBL" id="LNYY01000019">
    <property type="protein sequence ID" value="KTD69585.1"/>
    <property type="molecule type" value="Genomic_DNA"/>
</dbReference>
<dbReference type="InterPro" id="IPR002035">
    <property type="entry name" value="VWF_A"/>
</dbReference>
<dbReference type="SUPFAM" id="SSF53300">
    <property type="entry name" value="vWA-like"/>
    <property type="match status" value="1"/>
</dbReference>
<dbReference type="PROSITE" id="PS50234">
    <property type="entry name" value="VWFA"/>
    <property type="match status" value="1"/>
</dbReference>
<evidence type="ECO:0000313" key="7">
    <source>
        <dbReference type="EMBL" id="KTD69585.1"/>
    </source>
</evidence>
<feature type="transmembrane region" description="Helical" evidence="5">
    <location>
        <begin position="304"/>
        <end position="321"/>
    </location>
</feature>
<evidence type="ECO:0000313" key="8">
    <source>
        <dbReference type="Proteomes" id="UP000054926"/>
    </source>
</evidence>
<feature type="transmembrane region" description="Helical" evidence="5">
    <location>
        <begin position="59"/>
        <end position="79"/>
    </location>
</feature>
<evidence type="ECO:0000256" key="4">
    <source>
        <dbReference type="ARBA" id="ARBA00023136"/>
    </source>
</evidence>
<dbReference type="InterPro" id="IPR036465">
    <property type="entry name" value="vWFA_dom_sf"/>
</dbReference>
<keyword evidence="4 5" id="KW-0472">Membrane</keyword>
<protein>
    <recommendedName>
        <fullName evidence="6">VWFA domain-containing protein</fullName>
    </recommendedName>
</protein>
<dbReference type="Gene3D" id="3.40.50.410">
    <property type="entry name" value="von Willebrand factor, type A domain"/>
    <property type="match status" value="1"/>
</dbReference>
<dbReference type="Pfam" id="PF00092">
    <property type="entry name" value="VWA"/>
    <property type="match status" value="1"/>
</dbReference>
<keyword evidence="8" id="KW-1185">Reference proteome</keyword>
<dbReference type="PATRIC" id="fig|947033.5.peg.2910"/>
<dbReference type="InterPro" id="IPR050768">
    <property type="entry name" value="UPF0353/GerABKA_families"/>
</dbReference>
<reference evidence="7 8" key="1">
    <citation type="submission" date="2015-11" db="EMBL/GenBank/DDBJ databases">
        <title>Genomic analysis of 38 Legionella species identifies large and diverse effector repertoires.</title>
        <authorList>
            <person name="Burstein D."/>
            <person name="Amaro F."/>
            <person name="Zusman T."/>
            <person name="Lifshitz Z."/>
            <person name="Cohen O."/>
            <person name="Gilbert J.A."/>
            <person name="Pupko T."/>
            <person name="Shuman H.A."/>
            <person name="Segal G."/>
        </authorList>
    </citation>
    <scope>NUCLEOTIDE SEQUENCE [LARGE SCALE GENOMIC DNA]</scope>
    <source>
        <strain evidence="7 8">IMVS3376</strain>
    </source>
</reference>
<dbReference type="RefSeq" id="WP_058511513.1">
    <property type="nucleotide sequence ID" value="NZ_DAIOMV010000008.1"/>
</dbReference>
<keyword evidence="3 5" id="KW-1133">Transmembrane helix</keyword>
<comment type="caution">
    <text evidence="7">The sequence shown here is derived from an EMBL/GenBank/DDBJ whole genome shotgun (WGS) entry which is preliminary data.</text>
</comment>
<accession>A0A0W0ZKH5</accession>
<organism evidence="7 8">
    <name type="scientific">Legionella steelei</name>
    <dbReference type="NCBI Taxonomy" id="947033"/>
    <lineage>
        <taxon>Bacteria</taxon>
        <taxon>Pseudomonadati</taxon>
        <taxon>Pseudomonadota</taxon>
        <taxon>Gammaproteobacteria</taxon>
        <taxon>Legionellales</taxon>
        <taxon>Legionellaceae</taxon>
        <taxon>Legionella</taxon>
    </lineage>
</organism>
<dbReference type="SMART" id="SM00327">
    <property type="entry name" value="VWA"/>
    <property type="match status" value="1"/>
</dbReference>
<evidence type="ECO:0000256" key="2">
    <source>
        <dbReference type="ARBA" id="ARBA00022692"/>
    </source>
</evidence>
<dbReference type="AlphaFoldDB" id="A0A0W0ZKH5"/>
<evidence type="ECO:0000256" key="1">
    <source>
        <dbReference type="ARBA" id="ARBA00022475"/>
    </source>
</evidence>
<dbReference type="Proteomes" id="UP000054926">
    <property type="component" value="Unassembled WGS sequence"/>
</dbReference>
<gene>
    <name evidence="7" type="ORF">Lste_2743</name>
</gene>
<keyword evidence="2 5" id="KW-0812">Transmembrane</keyword>
<dbReference type="PANTHER" id="PTHR22550">
    <property type="entry name" value="SPORE GERMINATION PROTEIN"/>
    <property type="match status" value="1"/>
</dbReference>
<evidence type="ECO:0000256" key="3">
    <source>
        <dbReference type="ARBA" id="ARBA00022989"/>
    </source>
</evidence>
<name>A0A0W0ZKH5_9GAMM</name>
<dbReference type="STRING" id="947033.Lste_2743"/>
<evidence type="ECO:0000256" key="5">
    <source>
        <dbReference type="SAM" id="Phobius"/>
    </source>
</evidence>
<feature type="domain" description="VWFA" evidence="6">
    <location>
        <begin position="91"/>
        <end position="285"/>
    </location>
</feature>
<sequence length="342" mass="37659">MFELVNPWILVLLPLPLIFWFLIPRAKVQLPSALKVPFFAAMLPIADQEKRSVSAQYSLIIPAIVWLLLVVALAGPRWIGAPKPIAREGFNIMLALDLSASMEIPDMLLHGRPASRLSVVKSAAEQFVRDRSGDKIGLILFGTHAYLQTPLTYDRQTILLRLEDATAGLAGRTTSIGDAVGLAVKRLDDVPKEGRILILLTDGANNSGVLAPLKAAELAKDEGIKIYTIGLGSEAESRALVGDFIMQNASADLDEETLQKMSDMTGGRYFRATDTKTLHSIYKTINKLEAVTQEQETVRPQKEYYPWFIGAALLLCFSWLIRKTNLTMKVRSVAAAQEALKS</sequence>
<dbReference type="PANTHER" id="PTHR22550:SF5">
    <property type="entry name" value="LEUCINE ZIPPER PROTEIN 4"/>
    <property type="match status" value="1"/>
</dbReference>
<dbReference type="OrthoDB" id="6206554at2"/>
<feature type="transmembrane region" description="Helical" evidence="5">
    <location>
        <begin position="6"/>
        <end position="23"/>
    </location>
</feature>
<proteinExistence type="predicted"/>
<keyword evidence="1" id="KW-1003">Cell membrane</keyword>
<evidence type="ECO:0000259" key="6">
    <source>
        <dbReference type="PROSITE" id="PS50234"/>
    </source>
</evidence>